<proteinExistence type="predicted"/>
<feature type="compositionally biased region" description="Low complexity" evidence="1">
    <location>
        <begin position="421"/>
        <end position="452"/>
    </location>
</feature>
<dbReference type="STRING" id="1314783.A0A165QCX0"/>
<evidence type="ECO:0000256" key="1">
    <source>
        <dbReference type="SAM" id="MobiDB-lite"/>
    </source>
</evidence>
<protein>
    <submittedName>
        <fullName evidence="2">Uncharacterized protein</fullName>
    </submittedName>
</protein>
<evidence type="ECO:0000313" key="3">
    <source>
        <dbReference type="Proteomes" id="UP000076727"/>
    </source>
</evidence>
<feature type="region of interest" description="Disordered" evidence="1">
    <location>
        <begin position="1"/>
        <end position="91"/>
    </location>
</feature>
<organism evidence="2 3">
    <name type="scientific">Daedalea quercina L-15889</name>
    <dbReference type="NCBI Taxonomy" id="1314783"/>
    <lineage>
        <taxon>Eukaryota</taxon>
        <taxon>Fungi</taxon>
        <taxon>Dikarya</taxon>
        <taxon>Basidiomycota</taxon>
        <taxon>Agaricomycotina</taxon>
        <taxon>Agaricomycetes</taxon>
        <taxon>Polyporales</taxon>
        <taxon>Fomitopsis</taxon>
    </lineage>
</organism>
<gene>
    <name evidence="2" type="ORF">DAEQUDRAFT_271798</name>
</gene>
<reference evidence="2 3" key="1">
    <citation type="journal article" date="2016" name="Mol. Biol. Evol.">
        <title>Comparative Genomics of Early-Diverging Mushroom-Forming Fungi Provides Insights into the Origins of Lignocellulose Decay Capabilities.</title>
        <authorList>
            <person name="Nagy L.G."/>
            <person name="Riley R."/>
            <person name="Tritt A."/>
            <person name="Adam C."/>
            <person name="Daum C."/>
            <person name="Floudas D."/>
            <person name="Sun H."/>
            <person name="Yadav J.S."/>
            <person name="Pangilinan J."/>
            <person name="Larsson K.H."/>
            <person name="Matsuura K."/>
            <person name="Barry K."/>
            <person name="Labutti K."/>
            <person name="Kuo R."/>
            <person name="Ohm R.A."/>
            <person name="Bhattacharya S.S."/>
            <person name="Shirouzu T."/>
            <person name="Yoshinaga Y."/>
            <person name="Martin F.M."/>
            <person name="Grigoriev I.V."/>
            <person name="Hibbett D.S."/>
        </authorList>
    </citation>
    <scope>NUCLEOTIDE SEQUENCE [LARGE SCALE GENOMIC DNA]</scope>
    <source>
        <strain evidence="2 3">L-15889</strain>
    </source>
</reference>
<feature type="compositionally biased region" description="Low complexity" evidence="1">
    <location>
        <begin position="21"/>
        <end position="38"/>
    </location>
</feature>
<feature type="compositionally biased region" description="Basic residues" evidence="1">
    <location>
        <begin position="410"/>
        <end position="420"/>
    </location>
</feature>
<evidence type="ECO:0000313" key="2">
    <source>
        <dbReference type="EMBL" id="KZT69289.1"/>
    </source>
</evidence>
<feature type="region of interest" description="Disordered" evidence="1">
    <location>
        <begin position="400"/>
        <end position="524"/>
    </location>
</feature>
<feature type="compositionally biased region" description="Low complexity" evidence="1">
    <location>
        <begin position="56"/>
        <end position="70"/>
    </location>
</feature>
<feature type="compositionally biased region" description="Basic residues" evidence="1">
    <location>
        <begin position="453"/>
        <end position="465"/>
    </location>
</feature>
<dbReference type="EMBL" id="KV429059">
    <property type="protein sequence ID" value="KZT69289.1"/>
    <property type="molecule type" value="Genomic_DNA"/>
</dbReference>
<dbReference type="AlphaFoldDB" id="A0A165QCX0"/>
<keyword evidence="3" id="KW-1185">Reference proteome</keyword>
<feature type="compositionally biased region" description="Low complexity" evidence="1">
    <location>
        <begin position="503"/>
        <end position="512"/>
    </location>
</feature>
<accession>A0A165QCX0</accession>
<dbReference type="Proteomes" id="UP000076727">
    <property type="component" value="Unassembled WGS sequence"/>
</dbReference>
<feature type="compositionally biased region" description="Low complexity" evidence="1">
    <location>
        <begin position="646"/>
        <end position="670"/>
    </location>
</feature>
<feature type="region of interest" description="Disordered" evidence="1">
    <location>
        <begin position="610"/>
        <end position="760"/>
    </location>
</feature>
<feature type="compositionally biased region" description="Polar residues" evidence="1">
    <location>
        <begin position="7"/>
        <end position="17"/>
    </location>
</feature>
<feature type="compositionally biased region" description="Basic and acidic residues" evidence="1">
    <location>
        <begin position="673"/>
        <end position="708"/>
    </location>
</feature>
<feature type="compositionally biased region" description="Pro residues" evidence="1">
    <location>
        <begin position="513"/>
        <end position="524"/>
    </location>
</feature>
<dbReference type="OrthoDB" id="3271284at2759"/>
<name>A0A165QCX0_9APHY</name>
<sequence>MEFTRVRSPSTFSSATPFRQRPGGPRSPKSSPSGPAKAMVPLDLSTRVEEATPAYSSPRSSTWSPSSPRPTSEHDLQSEYGGSSASRRHTVSRAIQTGAPEPAPSTPSTPLVAAPAVKVIKKTPTLTPPPAVNFDAPPVPWRPMTFQTAQWSLTSEQLQDIVSTAIRASAEENFIRLVSKDTLDVELVQELERLDSLKATTQAQYRFNMQRRLMLLQSLNALSFAPGDPSSQAALSTLTAQLAALAASCDRLMETLLATADQRAQIQRLQDVHVASALAITLRKLNASYGRRVAALRDAHARIGALQAELEEAWGAAEELAQELDDLDNFGRDFGYEGGADDDAVLEDEASAVSRDGSVVVVADSRTERSVQLAELVGVSATATAAYAALCPGPIAPSPAQLQVADRSSRVKSARRRSVRTSKASLRLRQPSVSVSESEAPSPSVAAAAQTVRRARSRSRSRRRPTVSTEDAPMPTVPVVPAIRVDPAPSKTGSFLELSDTRPTTPSSAAQEAPPPPPPPPPLPAVAAINTARSRRNTLEVCSPPPNLTPSTPGFDRTIIPPFTFRAAHASRDDAFFPGEQEHEHGGEAGARRVQSLHARGDTASLFEGEARSPHRMSDGNVLLQCGREGGRGRAKAKRYSVPLRAASLQASQPPRPASAGAAATGPSIADLEEARRLQTGAREQELERVERQQEEQQERREPREEQHPGAAPSSQVHENQAVPDSLARALQEREQEQEQEQPPPLPPKDDAKPAEPPAP</sequence>